<comment type="pathway">
    <text evidence="3">Amino-acid biosynthesis; L-lysine biosynthesis via DAP pathway; DL-2,6-diaminopimelate from LL-2,6-diaminopimelate: step 1/1.</text>
</comment>
<name>A0ABM7VH95_9BACT</name>
<keyword evidence="3" id="KW-0028">Amino-acid biosynthesis</keyword>
<dbReference type="InterPro" id="IPR001653">
    <property type="entry name" value="DAP_epimerase_DapF"/>
</dbReference>
<dbReference type="RefSeq" id="WP_332919488.1">
    <property type="nucleotide sequence ID" value="NZ_AP025292.1"/>
</dbReference>
<keyword evidence="2 3" id="KW-0413">Isomerase</keyword>
<sequence>MTTVDFYKYQGTGNDFVMVDNRQQVIDPNDIPSVQRLCDRKFGIGADGLILIQEHPDYDFEMVYFNSDGSKSLCGNGSRCAVRFAEFLGIVSKSTHFLTIDGGLYAEITPAVIRLKMPDVTTTERIGEDFFINTGSPHYVQFVDKVEATEVFDAGRAIRYNERFKAEGTNVNFVQQLEAQSIFVRTYERGVEDETLSCGTGVTACALACSLNEMESPVKIKTLGGLLEVSFEKNSSEGFQNIFLTGPAEQVFSGKINI</sequence>
<protein>
    <recommendedName>
        <fullName evidence="3 4">Diaminopimelate epimerase</fullName>
        <shortName evidence="3">DAP epimerase</shortName>
        <ecNumber evidence="3 4">5.1.1.7</ecNumber>
    </recommendedName>
    <alternativeName>
        <fullName evidence="3">PLP-independent amino acid racemase</fullName>
    </alternativeName>
</protein>
<feature type="binding site" evidence="3">
    <location>
        <begin position="75"/>
        <end position="76"/>
    </location>
    <ligand>
        <name>substrate</name>
    </ligand>
</feature>
<feature type="binding site" evidence="3">
    <location>
        <begin position="199"/>
        <end position="200"/>
    </location>
    <ligand>
        <name>substrate</name>
    </ligand>
</feature>
<feature type="site" description="Could be important to modulate the pK values of the two catalytic cysteine residues" evidence="3">
    <location>
        <position position="188"/>
    </location>
</feature>
<comment type="subcellular location">
    <subcellularLocation>
        <location evidence="3">Cytoplasm</location>
    </subcellularLocation>
</comment>
<comment type="subunit">
    <text evidence="3">Homodimer.</text>
</comment>
<proteinExistence type="inferred from homology"/>
<dbReference type="SUPFAM" id="SSF54506">
    <property type="entry name" value="Diaminopimelate epimerase-like"/>
    <property type="match status" value="2"/>
</dbReference>
<evidence type="ECO:0000256" key="3">
    <source>
        <dbReference type="HAMAP-Rule" id="MF_00197"/>
    </source>
</evidence>
<evidence type="ECO:0000313" key="6">
    <source>
        <dbReference type="Proteomes" id="UP001354989"/>
    </source>
</evidence>
<evidence type="ECO:0000256" key="1">
    <source>
        <dbReference type="ARBA" id="ARBA00010219"/>
    </source>
</evidence>
<gene>
    <name evidence="3 5" type="primary">dapF</name>
    <name evidence="5" type="ORF">PEPS_26300</name>
</gene>
<dbReference type="NCBIfam" id="TIGR00652">
    <property type="entry name" value="DapF"/>
    <property type="match status" value="1"/>
</dbReference>
<comment type="similarity">
    <text evidence="1 3">Belongs to the diaminopimelate epimerase family.</text>
</comment>
<comment type="caution">
    <text evidence="3">Lacks conserved residue(s) required for the propagation of feature annotation.</text>
</comment>
<feature type="binding site" evidence="3">
    <location>
        <position position="170"/>
    </location>
    <ligand>
        <name>substrate</name>
    </ligand>
</feature>
<dbReference type="PANTHER" id="PTHR31689:SF0">
    <property type="entry name" value="DIAMINOPIMELATE EPIMERASE"/>
    <property type="match status" value="1"/>
</dbReference>
<comment type="catalytic activity">
    <reaction evidence="3">
        <text>(2S,6S)-2,6-diaminopimelate = meso-2,6-diaminopimelate</text>
        <dbReference type="Rhea" id="RHEA:15393"/>
        <dbReference type="ChEBI" id="CHEBI:57609"/>
        <dbReference type="ChEBI" id="CHEBI:57791"/>
        <dbReference type="EC" id="5.1.1.7"/>
    </reaction>
</comment>
<comment type="function">
    <text evidence="3">Catalyzes the stereoinversion of LL-2,6-diaminopimelate (L,L-DAP) to meso-diaminopimelate (meso-DAP), a precursor of L-lysine and an essential component of the bacterial peptidoglycan.</text>
</comment>
<dbReference type="EC" id="5.1.1.7" evidence="3 4"/>
<dbReference type="HAMAP" id="MF_00197">
    <property type="entry name" value="DAP_epimerase"/>
    <property type="match status" value="1"/>
</dbReference>
<evidence type="ECO:0000256" key="4">
    <source>
        <dbReference type="NCBIfam" id="TIGR00652"/>
    </source>
</evidence>
<dbReference type="EMBL" id="AP025292">
    <property type="protein sequence ID" value="BDD00350.1"/>
    <property type="molecule type" value="Genomic_DNA"/>
</dbReference>
<feature type="binding site" evidence="3">
    <location>
        <position position="14"/>
    </location>
    <ligand>
        <name>substrate</name>
    </ligand>
</feature>
<reference evidence="5 6" key="1">
    <citation type="submission" date="2021-12" db="EMBL/GenBank/DDBJ databases">
        <title>Genome sequencing of bacteria with rrn-lacking chromosome and rrn-plasmid.</title>
        <authorList>
            <person name="Anda M."/>
            <person name="Iwasaki W."/>
        </authorList>
    </citation>
    <scope>NUCLEOTIDE SEQUENCE [LARGE SCALE GENOMIC DNA]</scope>
    <source>
        <strain evidence="5 6">NBRC 101262</strain>
    </source>
</reference>
<keyword evidence="3" id="KW-0457">Lysine biosynthesis</keyword>
<feature type="binding site" evidence="3">
    <location>
        <position position="66"/>
    </location>
    <ligand>
        <name>substrate</name>
    </ligand>
</feature>
<feature type="active site" description="Proton donor" evidence="3">
    <location>
        <position position="74"/>
    </location>
</feature>
<feature type="binding site" evidence="3">
    <location>
        <begin position="188"/>
        <end position="189"/>
    </location>
    <ligand>
        <name>substrate</name>
    </ligand>
</feature>
<accession>A0ABM7VH95</accession>
<keyword evidence="3" id="KW-0963">Cytoplasm</keyword>
<dbReference type="PANTHER" id="PTHR31689">
    <property type="entry name" value="DIAMINOPIMELATE EPIMERASE, CHLOROPLASTIC"/>
    <property type="match status" value="1"/>
</dbReference>
<dbReference type="Proteomes" id="UP001354989">
    <property type="component" value="Chromosome"/>
</dbReference>
<dbReference type="Pfam" id="PF01678">
    <property type="entry name" value="DAP_epimerase"/>
    <property type="match status" value="2"/>
</dbReference>
<keyword evidence="6" id="KW-1185">Reference proteome</keyword>
<dbReference type="Gene3D" id="3.10.310.10">
    <property type="entry name" value="Diaminopimelate Epimerase, Chain A, domain 1"/>
    <property type="match status" value="2"/>
</dbReference>
<feature type="active site" description="Proton acceptor" evidence="3">
    <location>
        <position position="198"/>
    </location>
</feature>
<evidence type="ECO:0000256" key="2">
    <source>
        <dbReference type="ARBA" id="ARBA00023235"/>
    </source>
</evidence>
<organism evidence="5 6">
    <name type="scientific">Persicobacter psychrovividus</name>
    <dbReference type="NCBI Taxonomy" id="387638"/>
    <lineage>
        <taxon>Bacteria</taxon>
        <taxon>Pseudomonadati</taxon>
        <taxon>Bacteroidota</taxon>
        <taxon>Cytophagia</taxon>
        <taxon>Cytophagales</taxon>
        <taxon>Persicobacteraceae</taxon>
        <taxon>Persicobacter</taxon>
    </lineage>
</organism>
<evidence type="ECO:0000313" key="5">
    <source>
        <dbReference type="EMBL" id="BDD00350.1"/>
    </source>
</evidence>
<feature type="site" description="Could be important to modulate the pK values of the two catalytic cysteine residues" evidence="3">
    <location>
        <position position="138"/>
    </location>
</feature>